<dbReference type="PROSITE" id="PS50042">
    <property type="entry name" value="CNMP_BINDING_3"/>
    <property type="match status" value="1"/>
</dbReference>
<protein>
    <submittedName>
        <fullName evidence="2">Crp/Fnr family transcriptional regulator</fullName>
    </submittedName>
</protein>
<gene>
    <name evidence="2" type="ORF">DEO27_017335</name>
</gene>
<dbReference type="CDD" id="cd00038">
    <property type="entry name" value="CAP_ED"/>
    <property type="match status" value="1"/>
</dbReference>
<feature type="domain" description="Cyclic nucleotide-binding" evidence="1">
    <location>
        <begin position="10"/>
        <end position="110"/>
    </location>
</feature>
<evidence type="ECO:0000259" key="1">
    <source>
        <dbReference type="PROSITE" id="PS50042"/>
    </source>
</evidence>
<organism evidence="2 3">
    <name type="scientific">Mucilaginibacter rubeus</name>
    <dbReference type="NCBI Taxonomy" id="2027860"/>
    <lineage>
        <taxon>Bacteria</taxon>
        <taxon>Pseudomonadati</taxon>
        <taxon>Bacteroidota</taxon>
        <taxon>Sphingobacteriia</taxon>
        <taxon>Sphingobacteriales</taxon>
        <taxon>Sphingobacteriaceae</taxon>
        <taxon>Mucilaginibacter</taxon>
    </lineage>
</organism>
<sequence length="191" mass="22233">MIDVFKRYLTDRGLEEPEIKQFDTVVRLQKIAKKEYFLHEGDIMNCYAFVTEGCFRTYTIDEDGNELTVKFIVAGMWLGDDESLESGKPSVFNIDALEDSEVLIINRKDFAWLSEKSSAVRCMIDLVFNESFQMAQYRIHELISLSAEDRYLKFLETYPLLVSRIPQGMIASYLRITPETLSRVRKLSKNK</sequence>
<dbReference type="InterPro" id="IPR014710">
    <property type="entry name" value="RmlC-like_jellyroll"/>
</dbReference>
<dbReference type="KEGG" id="mrub:DEO27_017335"/>
<dbReference type="Pfam" id="PF00027">
    <property type="entry name" value="cNMP_binding"/>
    <property type="match status" value="1"/>
</dbReference>
<dbReference type="OrthoDB" id="792939at2"/>
<dbReference type="SMART" id="SM00100">
    <property type="entry name" value="cNMP"/>
    <property type="match status" value="1"/>
</dbReference>
<dbReference type="AlphaFoldDB" id="A0A5C1I164"/>
<dbReference type="Proteomes" id="UP000251402">
    <property type="component" value="Chromosome"/>
</dbReference>
<evidence type="ECO:0000313" key="2">
    <source>
        <dbReference type="EMBL" id="QEM11715.1"/>
    </source>
</evidence>
<keyword evidence="3" id="KW-1185">Reference proteome</keyword>
<dbReference type="Gene3D" id="2.60.120.10">
    <property type="entry name" value="Jelly Rolls"/>
    <property type="match status" value="1"/>
</dbReference>
<accession>A0A5C1I164</accession>
<proteinExistence type="predicted"/>
<dbReference type="SUPFAM" id="SSF51206">
    <property type="entry name" value="cAMP-binding domain-like"/>
    <property type="match status" value="1"/>
</dbReference>
<name>A0A5C1I164_9SPHI</name>
<reference evidence="2" key="1">
    <citation type="submission" date="2019-08" db="EMBL/GenBank/DDBJ databases">
        <title>Comparative genome analysis confer to the adaptation heavy metal polluted environment.</title>
        <authorList>
            <person name="Li Y."/>
        </authorList>
    </citation>
    <scope>NUCLEOTIDE SEQUENCE [LARGE SCALE GENOMIC DNA]</scope>
    <source>
        <strain evidence="2">P1</strain>
    </source>
</reference>
<dbReference type="InterPro" id="IPR000595">
    <property type="entry name" value="cNMP-bd_dom"/>
</dbReference>
<evidence type="ECO:0000313" key="3">
    <source>
        <dbReference type="Proteomes" id="UP000251402"/>
    </source>
</evidence>
<dbReference type="InterPro" id="IPR018490">
    <property type="entry name" value="cNMP-bd_dom_sf"/>
</dbReference>
<dbReference type="EMBL" id="CP043450">
    <property type="protein sequence ID" value="QEM11715.1"/>
    <property type="molecule type" value="Genomic_DNA"/>
</dbReference>